<feature type="transmembrane region" description="Helical" evidence="2">
    <location>
        <begin position="41"/>
        <end position="64"/>
    </location>
</feature>
<keyword evidence="2" id="KW-0472">Membrane</keyword>
<keyword evidence="2" id="KW-1133">Transmembrane helix</keyword>
<reference evidence="3 4" key="1">
    <citation type="submission" date="2020-07" db="EMBL/GenBank/DDBJ databases">
        <title>Halosimplex litoreum sp. nov. and Halosimplex rubrum sp. nov., isolated from different salt environments.</title>
        <authorList>
            <person name="Cui H."/>
        </authorList>
    </citation>
    <scope>NUCLEOTIDE SEQUENCE [LARGE SCALE GENOMIC DNA]</scope>
    <source>
        <strain evidence="3 4">R2</strain>
    </source>
</reference>
<dbReference type="EMBL" id="CP058909">
    <property type="protein sequence ID" value="QLH80142.1"/>
    <property type="molecule type" value="Genomic_DNA"/>
</dbReference>
<evidence type="ECO:0000256" key="2">
    <source>
        <dbReference type="SAM" id="Phobius"/>
    </source>
</evidence>
<evidence type="ECO:0000313" key="4">
    <source>
        <dbReference type="Proteomes" id="UP000509346"/>
    </source>
</evidence>
<dbReference type="InterPro" id="IPR046506">
    <property type="entry name" value="DUF6684"/>
</dbReference>
<gene>
    <name evidence="3" type="ORF">HZS54_00215</name>
</gene>
<dbReference type="Pfam" id="PF20389">
    <property type="entry name" value="DUF6684"/>
    <property type="match status" value="1"/>
</dbReference>
<protein>
    <submittedName>
        <fullName evidence="3">Uncharacterized protein</fullName>
    </submittedName>
</protein>
<dbReference type="KEGG" id="hpel:HZS54_00215"/>
<name>A0A7D5P8Q3_9EURY</name>
<organism evidence="3 4">
    <name type="scientific">Halosimplex pelagicum</name>
    <dbReference type="NCBI Taxonomy" id="869886"/>
    <lineage>
        <taxon>Archaea</taxon>
        <taxon>Methanobacteriati</taxon>
        <taxon>Methanobacteriota</taxon>
        <taxon>Stenosarchaea group</taxon>
        <taxon>Halobacteria</taxon>
        <taxon>Halobacteriales</taxon>
        <taxon>Haloarculaceae</taxon>
        <taxon>Halosimplex</taxon>
    </lineage>
</organism>
<feature type="region of interest" description="Disordered" evidence="1">
    <location>
        <begin position="72"/>
        <end position="91"/>
    </location>
</feature>
<feature type="transmembrane region" description="Helical" evidence="2">
    <location>
        <begin position="12"/>
        <end position="35"/>
    </location>
</feature>
<dbReference type="OrthoDB" id="306958at2157"/>
<dbReference type="AlphaFoldDB" id="A0A7D5P8Q3"/>
<keyword evidence="4" id="KW-1185">Reference proteome</keyword>
<accession>A0A7D5P8Q3</accession>
<evidence type="ECO:0000313" key="3">
    <source>
        <dbReference type="EMBL" id="QLH80142.1"/>
    </source>
</evidence>
<evidence type="ECO:0000256" key="1">
    <source>
        <dbReference type="SAM" id="MobiDB-lite"/>
    </source>
</evidence>
<dbReference type="RefSeq" id="WP_179919976.1">
    <property type="nucleotide sequence ID" value="NZ_CP058909.1"/>
</dbReference>
<dbReference type="Proteomes" id="UP000509346">
    <property type="component" value="Chromosome"/>
</dbReference>
<proteinExistence type="predicted"/>
<sequence>MSVLQLTEETWLDLTVNFIPIGILAVLDIMFWVYNPWGWDLWFVFWAHVLTVVPLVLLTALTYVSGRVIQRDERAGPSGEEADAETEVTDG</sequence>
<dbReference type="GeneID" id="56080966"/>
<keyword evidence="2" id="KW-0812">Transmembrane</keyword>
<feature type="compositionally biased region" description="Acidic residues" evidence="1">
    <location>
        <begin position="80"/>
        <end position="91"/>
    </location>
</feature>